<evidence type="ECO:0000313" key="2">
    <source>
        <dbReference type="EMBL" id="MDQ1096094.1"/>
    </source>
</evidence>
<sequence>MIKNLTLTAGILFSSMLMSQVGINTDSPKATLDVRSVPADLTKTDGIIAPKLKGTELKAKDQLYATDQTGAMVYVTEALDASNSTSSTTADDVTTKTAEVTTIGYYYFDGNIWKKIGGAGPWNISGTNLPAASNTQNIYQKGKIGIGLNPGANPNTNLYVNENTSSGGSGTSFGIQNRLISNKEETKTGIYNYLLDNSESGTGSVVGLDNTAVDVSKVARGGQSASFSYYLTGQKDNSSKLVSGLFSLVSVSAVGGELKSGTVSGNAATTLLSANTGNLSLTGDLNGYSGYGTLNAQPGYVLNASGSASGGKLVAQTDMRGGTVNATTITGTTSGIEVAGTSGTLNVSDYAAPLRSYIDFASTNLISANINALYGLLVEGTSGQSQNTIGKSYGIYIKPFRFTGDTEANAYNLYSEGENTKNYFQGRVGLGTNAPVAKLHVVKSTSDLTPAIISGCNEYSDNAAALAAGLPSGALYRTGDILKVVH</sequence>
<name>A0ABU0TGB7_9FLAO</name>
<comment type="caution">
    <text evidence="2">The sequence shown here is derived from an EMBL/GenBank/DDBJ whole genome shotgun (WGS) entry which is preliminary data.</text>
</comment>
<protein>
    <submittedName>
        <fullName evidence="2">Uncharacterized protein</fullName>
    </submittedName>
</protein>
<proteinExistence type="predicted"/>
<evidence type="ECO:0000256" key="1">
    <source>
        <dbReference type="SAM" id="SignalP"/>
    </source>
</evidence>
<reference evidence="2 3" key="1">
    <citation type="submission" date="2023-07" db="EMBL/GenBank/DDBJ databases">
        <title>Functional and genomic diversity of the sorghum phyllosphere microbiome.</title>
        <authorList>
            <person name="Shade A."/>
        </authorList>
    </citation>
    <scope>NUCLEOTIDE SEQUENCE [LARGE SCALE GENOMIC DNA]</scope>
    <source>
        <strain evidence="2 3">SORGH_AS_1064</strain>
    </source>
</reference>
<dbReference type="EMBL" id="JAUTAL010000001">
    <property type="protein sequence ID" value="MDQ1096094.1"/>
    <property type="molecule type" value="Genomic_DNA"/>
</dbReference>
<feature type="signal peptide" evidence="1">
    <location>
        <begin position="1"/>
        <end position="19"/>
    </location>
</feature>
<keyword evidence="1" id="KW-0732">Signal</keyword>
<dbReference type="RefSeq" id="WP_307453767.1">
    <property type="nucleotide sequence ID" value="NZ_JAUTAL010000001.1"/>
</dbReference>
<keyword evidence="3" id="KW-1185">Reference proteome</keyword>
<feature type="chain" id="PRO_5045330892" evidence="1">
    <location>
        <begin position="20"/>
        <end position="486"/>
    </location>
</feature>
<dbReference type="Proteomes" id="UP001225072">
    <property type="component" value="Unassembled WGS sequence"/>
</dbReference>
<accession>A0ABU0TGB7</accession>
<organism evidence="2 3">
    <name type="scientific">Chryseobacterium camelliae</name>
    <dbReference type="NCBI Taxonomy" id="1265445"/>
    <lineage>
        <taxon>Bacteria</taxon>
        <taxon>Pseudomonadati</taxon>
        <taxon>Bacteroidota</taxon>
        <taxon>Flavobacteriia</taxon>
        <taxon>Flavobacteriales</taxon>
        <taxon>Weeksellaceae</taxon>
        <taxon>Chryseobacterium group</taxon>
        <taxon>Chryseobacterium</taxon>
    </lineage>
</organism>
<gene>
    <name evidence="2" type="ORF">QE404_001241</name>
</gene>
<evidence type="ECO:0000313" key="3">
    <source>
        <dbReference type="Proteomes" id="UP001225072"/>
    </source>
</evidence>